<dbReference type="PANTHER" id="PTHR35997:SF6">
    <property type="entry name" value="COTTON FIBER PROTEIN"/>
    <property type="match status" value="1"/>
</dbReference>
<name>A0A6P3ZKV5_ZIZJJ</name>
<gene>
    <name evidence="4" type="primary">LOC107412509</name>
</gene>
<dbReference type="Proteomes" id="UP001652623">
    <property type="component" value="Chromosome 1"/>
</dbReference>
<sequence length="284" mass="32917">MTKLPPYDSVMTPYKSIDYPKKAKGISFFAFIFSIFIYISIFYIFNLSPSTVFNNTKFWFLISNTLIVIIAVDYGSFSSSKGKADVYDEYVRHSQARSTTSHASSPYPSSSFVSQHPEIVKKSNIIHKQEEEVEKQVIKALEKSDEKNPDNKLQIVTKNEPEKLNHDVDHEKPSEDIQEKRIIHVVDPGGGKACHEDGKKTESAKTYRRSKSEKAKRVLIDERKNIDLRRSETEKLKEVESDHVEENEFSSMSNEELNRRVEEFIQKFNRQIRLQAVARNFQQV</sequence>
<dbReference type="RefSeq" id="XP_015875774.3">
    <property type="nucleotide sequence ID" value="XM_016020288.4"/>
</dbReference>
<dbReference type="InterPro" id="IPR008480">
    <property type="entry name" value="DUF761_pln"/>
</dbReference>
<dbReference type="InParanoid" id="A0A6P3ZKV5"/>
<evidence type="ECO:0000256" key="2">
    <source>
        <dbReference type="SAM" id="Phobius"/>
    </source>
</evidence>
<accession>A0A6P3ZKV5</accession>
<feature type="transmembrane region" description="Helical" evidence="2">
    <location>
        <begin position="58"/>
        <end position="77"/>
    </location>
</feature>
<evidence type="ECO:0000313" key="4">
    <source>
        <dbReference type="RefSeq" id="XP_015875774.3"/>
    </source>
</evidence>
<keyword evidence="2" id="KW-0472">Membrane</keyword>
<keyword evidence="2" id="KW-1133">Transmembrane helix</keyword>
<dbReference type="Pfam" id="PF05553">
    <property type="entry name" value="DUF761"/>
    <property type="match status" value="1"/>
</dbReference>
<protein>
    <submittedName>
        <fullName evidence="4">Uncharacterized protein LOC107412509</fullName>
    </submittedName>
</protein>
<dbReference type="KEGG" id="zju:107412509"/>
<keyword evidence="3" id="KW-1185">Reference proteome</keyword>
<proteinExistence type="predicted"/>
<dbReference type="PANTHER" id="PTHR35997">
    <property type="entry name" value="COTTON FIBER PROTEIN-RELATED"/>
    <property type="match status" value="1"/>
</dbReference>
<reference evidence="4" key="2">
    <citation type="submission" date="2025-08" db="UniProtKB">
        <authorList>
            <consortium name="RefSeq"/>
        </authorList>
    </citation>
    <scope>IDENTIFICATION</scope>
    <source>
        <tissue evidence="4">Seedling</tissue>
    </source>
</reference>
<dbReference type="AlphaFoldDB" id="A0A6P3ZKV5"/>
<evidence type="ECO:0000256" key="1">
    <source>
        <dbReference type="SAM" id="MobiDB-lite"/>
    </source>
</evidence>
<feature type="transmembrane region" description="Helical" evidence="2">
    <location>
        <begin position="25"/>
        <end position="46"/>
    </location>
</feature>
<dbReference type="GeneID" id="107412509"/>
<feature type="region of interest" description="Disordered" evidence="1">
    <location>
        <begin position="187"/>
        <end position="213"/>
    </location>
</feature>
<reference evidence="3" key="1">
    <citation type="submission" date="2025-05" db="UniProtKB">
        <authorList>
            <consortium name="RefSeq"/>
        </authorList>
    </citation>
    <scope>NUCLEOTIDE SEQUENCE [LARGE SCALE GENOMIC DNA]</scope>
</reference>
<evidence type="ECO:0000313" key="3">
    <source>
        <dbReference type="Proteomes" id="UP001652623"/>
    </source>
</evidence>
<keyword evidence="2" id="KW-0812">Transmembrane</keyword>
<organism evidence="3 4">
    <name type="scientific">Ziziphus jujuba</name>
    <name type="common">Chinese jujube</name>
    <name type="synonym">Ziziphus sativa</name>
    <dbReference type="NCBI Taxonomy" id="326968"/>
    <lineage>
        <taxon>Eukaryota</taxon>
        <taxon>Viridiplantae</taxon>
        <taxon>Streptophyta</taxon>
        <taxon>Embryophyta</taxon>
        <taxon>Tracheophyta</taxon>
        <taxon>Spermatophyta</taxon>
        <taxon>Magnoliopsida</taxon>
        <taxon>eudicotyledons</taxon>
        <taxon>Gunneridae</taxon>
        <taxon>Pentapetalae</taxon>
        <taxon>rosids</taxon>
        <taxon>fabids</taxon>
        <taxon>Rosales</taxon>
        <taxon>Rhamnaceae</taxon>
        <taxon>Paliureae</taxon>
        <taxon>Ziziphus</taxon>
    </lineage>
</organism>
<feature type="compositionally biased region" description="Basic and acidic residues" evidence="1">
    <location>
        <begin position="193"/>
        <end position="213"/>
    </location>
</feature>